<evidence type="ECO:0000256" key="1">
    <source>
        <dbReference type="SAM" id="MobiDB-lite"/>
    </source>
</evidence>
<reference evidence="2 3" key="1">
    <citation type="submission" date="2014-04" db="EMBL/GenBank/DDBJ databases">
        <authorList>
            <consortium name="DOE Joint Genome Institute"/>
            <person name="Kuo A."/>
            <person name="Girlanda M."/>
            <person name="Perotto S."/>
            <person name="Kohler A."/>
            <person name="Nagy L.G."/>
            <person name="Floudas D."/>
            <person name="Copeland A."/>
            <person name="Barry K.W."/>
            <person name="Cichocki N."/>
            <person name="Veneault-Fourrey C."/>
            <person name="LaButti K."/>
            <person name="Lindquist E.A."/>
            <person name="Lipzen A."/>
            <person name="Lundell T."/>
            <person name="Morin E."/>
            <person name="Murat C."/>
            <person name="Sun H."/>
            <person name="Tunlid A."/>
            <person name="Henrissat B."/>
            <person name="Grigoriev I.V."/>
            <person name="Hibbett D.S."/>
            <person name="Martin F."/>
            <person name="Nordberg H.P."/>
            <person name="Cantor M.N."/>
            <person name="Hua S.X."/>
        </authorList>
    </citation>
    <scope>NUCLEOTIDE SEQUENCE [LARGE SCALE GENOMIC DNA]</scope>
    <source>
        <strain evidence="2 3">MUT 4182</strain>
    </source>
</reference>
<proteinExistence type="predicted"/>
<reference evidence="3" key="2">
    <citation type="submission" date="2015-01" db="EMBL/GenBank/DDBJ databases">
        <title>Evolutionary Origins and Diversification of the Mycorrhizal Mutualists.</title>
        <authorList>
            <consortium name="DOE Joint Genome Institute"/>
            <consortium name="Mycorrhizal Genomics Consortium"/>
            <person name="Kohler A."/>
            <person name="Kuo A."/>
            <person name="Nagy L.G."/>
            <person name="Floudas D."/>
            <person name="Copeland A."/>
            <person name="Barry K.W."/>
            <person name="Cichocki N."/>
            <person name="Veneault-Fourrey C."/>
            <person name="LaButti K."/>
            <person name="Lindquist E.A."/>
            <person name="Lipzen A."/>
            <person name="Lundell T."/>
            <person name="Morin E."/>
            <person name="Murat C."/>
            <person name="Riley R."/>
            <person name="Ohm R."/>
            <person name="Sun H."/>
            <person name="Tunlid A."/>
            <person name="Henrissat B."/>
            <person name="Grigoriev I.V."/>
            <person name="Hibbett D.S."/>
            <person name="Martin F."/>
        </authorList>
    </citation>
    <scope>NUCLEOTIDE SEQUENCE [LARGE SCALE GENOMIC DNA]</scope>
    <source>
        <strain evidence="3">MUT 4182</strain>
    </source>
</reference>
<dbReference type="AlphaFoldDB" id="A0A0C3Q0E5"/>
<feature type="region of interest" description="Disordered" evidence="1">
    <location>
        <begin position="1"/>
        <end position="30"/>
    </location>
</feature>
<accession>A0A0C3Q0E5</accession>
<dbReference type="HOGENOM" id="CLU_3052085_0_0_1"/>
<feature type="compositionally biased region" description="Basic and acidic residues" evidence="1">
    <location>
        <begin position="1"/>
        <end position="12"/>
    </location>
</feature>
<dbReference type="EMBL" id="KN824139">
    <property type="protein sequence ID" value="KIO15384.1"/>
    <property type="molecule type" value="Genomic_DNA"/>
</dbReference>
<organism evidence="2 3">
    <name type="scientific">Tulasnella calospora MUT 4182</name>
    <dbReference type="NCBI Taxonomy" id="1051891"/>
    <lineage>
        <taxon>Eukaryota</taxon>
        <taxon>Fungi</taxon>
        <taxon>Dikarya</taxon>
        <taxon>Basidiomycota</taxon>
        <taxon>Agaricomycotina</taxon>
        <taxon>Agaricomycetes</taxon>
        <taxon>Cantharellales</taxon>
        <taxon>Tulasnellaceae</taxon>
        <taxon>Tulasnella</taxon>
    </lineage>
</organism>
<gene>
    <name evidence="2" type="ORF">M407DRAFT_247248</name>
</gene>
<dbReference type="Proteomes" id="UP000054248">
    <property type="component" value="Unassembled WGS sequence"/>
</dbReference>
<keyword evidence="3" id="KW-1185">Reference proteome</keyword>
<protein>
    <submittedName>
        <fullName evidence="2">Uncharacterized protein</fullName>
    </submittedName>
</protein>
<evidence type="ECO:0000313" key="2">
    <source>
        <dbReference type="EMBL" id="KIO15384.1"/>
    </source>
</evidence>
<sequence length="54" mass="6284">MNKEVSTLERRFGVARTHKRHPGKTNRSLARIPPLKPHIAFQLQLRKSTISSRH</sequence>
<name>A0A0C3Q0E5_9AGAM</name>
<evidence type="ECO:0000313" key="3">
    <source>
        <dbReference type="Proteomes" id="UP000054248"/>
    </source>
</evidence>